<dbReference type="PANTHER" id="PTHR43283:SF7">
    <property type="entry name" value="BETA-LACTAMASE-RELATED DOMAIN-CONTAINING PROTEIN"/>
    <property type="match status" value="1"/>
</dbReference>
<dbReference type="EMBL" id="SLWL01000016">
    <property type="protein sequence ID" value="TCO09971.1"/>
    <property type="molecule type" value="Genomic_DNA"/>
</dbReference>
<evidence type="ECO:0000259" key="1">
    <source>
        <dbReference type="Pfam" id="PF00144"/>
    </source>
</evidence>
<name>A0A4R2GLN9_9HYPH</name>
<dbReference type="SUPFAM" id="SSF56601">
    <property type="entry name" value="beta-lactamase/transpeptidase-like"/>
    <property type="match status" value="1"/>
</dbReference>
<organism evidence="2 3">
    <name type="scientific">Camelimonas lactis</name>
    <dbReference type="NCBI Taxonomy" id="659006"/>
    <lineage>
        <taxon>Bacteria</taxon>
        <taxon>Pseudomonadati</taxon>
        <taxon>Pseudomonadota</taxon>
        <taxon>Alphaproteobacteria</taxon>
        <taxon>Hyphomicrobiales</taxon>
        <taxon>Chelatococcaceae</taxon>
        <taxon>Camelimonas</taxon>
    </lineage>
</organism>
<keyword evidence="3" id="KW-1185">Reference proteome</keyword>
<accession>A0A4R2GLN9</accession>
<dbReference type="PANTHER" id="PTHR43283">
    <property type="entry name" value="BETA-LACTAMASE-RELATED"/>
    <property type="match status" value="1"/>
</dbReference>
<sequence length="400" mass="43369">MEQQLMQGAPPGPDGQVTLANWRQSPFSKWGFRNLRNLVPTAAIAGATGSEVTPLREAWRDLGELDLVDAAGARLPAHRYLRAINVDGLVVLRRGELAYELYDNGLEASRQHILFSVSKSVTGVLAGVLADRGLLDPDRPAADYAPELKSSVYAGATVRHLLDMTVSIGFSEDYADPNGDMPAYRRAVGWDPGGPVGGADLRGFLASLKTPGETAHGEVFHYVSPDTDTLGWVLERAGGAPFAQMLSDLIWRPMGAEREAWVTLDSFGAPRTAGGVCMTTRDLARFGEMMRRGGVANGRQIAPAWWVDDIRSNGDRRAWERGNFAAMGFPASRYRSKWYLFDEETGAFGGAGIHGQWLYVCPTSEVVIAAFSSQPDAADIPYSVAWIANCKHIARELGAA</sequence>
<dbReference type="InterPro" id="IPR050789">
    <property type="entry name" value="Diverse_Enzym_Activities"/>
</dbReference>
<feature type="domain" description="Beta-lactamase-related" evidence="1">
    <location>
        <begin position="89"/>
        <end position="376"/>
    </location>
</feature>
<dbReference type="RefSeq" id="WP_132009970.1">
    <property type="nucleotide sequence ID" value="NZ_JBHUNN010000002.1"/>
</dbReference>
<dbReference type="Gene3D" id="3.40.710.10">
    <property type="entry name" value="DD-peptidase/beta-lactamase superfamily"/>
    <property type="match status" value="1"/>
</dbReference>
<reference evidence="2 3" key="1">
    <citation type="submission" date="2019-03" db="EMBL/GenBank/DDBJ databases">
        <title>Genomic Encyclopedia of Type Strains, Phase IV (KMG-IV): sequencing the most valuable type-strain genomes for metagenomic binning, comparative biology and taxonomic classification.</title>
        <authorList>
            <person name="Goeker M."/>
        </authorList>
    </citation>
    <scope>NUCLEOTIDE SEQUENCE [LARGE SCALE GENOMIC DNA]</scope>
    <source>
        <strain evidence="2 3">DSM 22958</strain>
    </source>
</reference>
<evidence type="ECO:0000313" key="3">
    <source>
        <dbReference type="Proteomes" id="UP000294881"/>
    </source>
</evidence>
<gene>
    <name evidence="2" type="ORF">EV666_1163</name>
</gene>
<dbReference type="InterPro" id="IPR001466">
    <property type="entry name" value="Beta-lactam-related"/>
</dbReference>
<dbReference type="Pfam" id="PF00144">
    <property type="entry name" value="Beta-lactamase"/>
    <property type="match status" value="1"/>
</dbReference>
<proteinExistence type="predicted"/>
<protein>
    <recommendedName>
        <fullName evidence="1">Beta-lactamase-related domain-containing protein</fullName>
    </recommendedName>
</protein>
<dbReference type="InterPro" id="IPR012338">
    <property type="entry name" value="Beta-lactam/transpept-like"/>
</dbReference>
<comment type="caution">
    <text evidence="2">The sequence shown here is derived from an EMBL/GenBank/DDBJ whole genome shotgun (WGS) entry which is preliminary data.</text>
</comment>
<dbReference type="OrthoDB" id="9814204at2"/>
<dbReference type="AlphaFoldDB" id="A0A4R2GLN9"/>
<dbReference type="Proteomes" id="UP000294881">
    <property type="component" value="Unassembled WGS sequence"/>
</dbReference>
<evidence type="ECO:0000313" key="2">
    <source>
        <dbReference type="EMBL" id="TCO09971.1"/>
    </source>
</evidence>